<reference evidence="6" key="2">
    <citation type="journal article" date="2019" name="Int. J. Syst. Evol. Microbiol.">
        <title>The Global Catalogue of Microorganisms (GCM) 10K type strain sequencing project: providing services to taxonomists for standard genome sequencing and annotation.</title>
        <authorList>
            <consortium name="The Broad Institute Genomics Platform"/>
            <consortium name="The Broad Institute Genome Sequencing Center for Infectious Disease"/>
            <person name="Wu L."/>
            <person name="Ma J."/>
        </authorList>
    </citation>
    <scope>NUCLEOTIDE SEQUENCE [LARGE SCALE GENOMIC DNA]</scope>
    <source>
        <strain evidence="6">NBRC 107710</strain>
    </source>
</reference>
<comment type="caution">
    <text evidence="4">The sequence shown here is derived from an EMBL/GenBank/DDBJ whole genome shotgun (WGS) entry which is preliminary data.</text>
</comment>
<dbReference type="Gene3D" id="3.40.50.300">
    <property type="entry name" value="P-loop containing nucleotide triphosphate hydrolases"/>
    <property type="match status" value="1"/>
</dbReference>
<name>A0A7W6F826_9HYPH</name>
<keyword evidence="6" id="KW-1185">Reference proteome</keyword>
<dbReference type="PANTHER" id="PTHR32182">
    <property type="entry name" value="DNA REPLICATION AND REPAIR PROTEIN RECF"/>
    <property type="match status" value="1"/>
</dbReference>
<dbReference type="EMBL" id="JACIDN010000006">
    <property type="protein sequence ID" value="MBB3903965.1"/>
    <property type="molecule type" value="Genomic_DNA"/>
</dbReference>
<dbReference type="GO" id="GO:0016887">
    <property type="term" value="F:ATP hydrolysis activity"/>
    <property type="evidence" value="ECO:0007669"/>
    <property type="project" value="InterPro"/>
</dbReference>
<reference evidence="3" key="1">
    <citation type="journal article" date="2014" name="Int. J. Syst. Evol. Microbiol.">
        <title>Complete genome of a new Firmicutes species belonging to the dominant human colonic microbiota ('Ruminococcus bicirculans') reveals two chromosomes and a selective capacity to utilize plant glucans.</title>
        <authorList>
            <consortium name="NISC Comparative Sequencing Program"/>
            <person name="Wegmann U."/>
            <person name="Louis P."/>
            <person name="Goesmann A."/>
            <person name="Henrissat B."/>
            <person name="Duncan S.H."/>
            <person name="Flint H.J."/>
        </authorList>
    </citation>
    <scope>NUCLEOTIDE SEQUENCE</scope>
    <source>
        <strain evidence="3">NBRC 107710</strain>
    </source>
</reference>
<feature type="domain" description="ATPase AAA-type core" evidence="2">
    <location>
        <begin position="100"/>
        <end position="318"/>
    </location>
</feature>
<dbReference type="InterPro" id="IPR027417">
    <property type="entry name" value="P-loop_NTPase"/>
</dbReference>
<evidence type="ECO:0000313" key="3">
    <source>
        <dbReference type="EMBL" id="GLS42709.1"/>
    </source>
</evidence>
<reference evidence="3" key="4">
    <citation type="submission" date="2023-01" db="EMBL/GenBank/DDBJ databases">
        <title>Draft genome sequence of Methylobacterium brachythecii strain NBRC 107710.</title>
        <authorList>
            <person name="Sun Q."/>
            <person name="Mori K."/>
        </authorList>
    </citation>
    <scope>NUCLEOTIDE SEQUENCE</scope>
    <source>
        <strain evidence="3">NBRC 107710</strain>
    </source>
</reference>
<evidence type="ECO:0000313" key="5">
    <source>
        <dbReference type="Proteomes" id="UP000517759"/>
    </source>
</evidence>
<keyword evidence="4" id="KW-0067">ATP-binding</keyword>
<protein>
    <submittedName>
        <fullName evidence="3">ATPase</fullName>
    </submittedName>
    <submittedName>
        <fullName evidence="4">Putative ATP-binding protein involved in virulence</fullName>
    </submittedName>
</protein>
<keyword evidence="4" id="KW-0547">Nucleotide-binding</keyword>
<dbReference type="GO" id="GO:0005524">
    <property type="term" value="F:ATP binding"/>
    <property type="evidence" value="ECO:0007669"/>
    <property type="project" value="UniProtKB-KW"/>
</dbReference>
<dbReference type="PANTHER" id="PTHR32182:SF23">
    <property type="entry name" value="ATP BINDING PROTEIN"/>
    <property type="match status" value="1"/>
</dbReference>
<proteinExistence type="predicted"/>
<evidence type="ECO:0000259" key="1">
    <source>
        <dbReference type="Pfam" id="PF13175"/>
    </source>
</evidence>
<dbReference type="Pfam" id="PF13304">
    <property type="entry name" value="AAA_21"/>
    <property type="match status" value="1"/>
</dbReference>
<dbReference type="Pfam" id="PF13175">
    <property type="entry name" value="AAA_15"/>
    <property type="match status" value="1"/>
</dbReference>
<dbReference type="Proteomes" id="UP001156881">
    <property type="component" value="Unassembled WGS sequence"/>
</dbReference>
<accession>A0A7W6F826</accession>
<sequence length="418" mass="47099">MHLVNLEIENFRALKSVKVVLDPKVNVFAGVNGSGKSTLLVAVDLLFSRYVSAMSTGRPVMRGPSEKDVASGSTSVLLAAAAVDGNKKFGWYASSRFRGLHNQTKVEGSEEFREFIKRQLAKFETDDKASVPLFATYPVSRSDFAVSLKVRKGDDYRQSAAFQATSFGKARNFDAFFTWFRQREDFENERRLDRSDYRDHQLTAVREAIERLLPAFRDLRVRRQPLRLVVKKENTEFDVEDLSHGEKGLIALAGDLARRLSLANPGLQAPLTGSGIVMIDELELHLHPAWQRNAVNGLQAAFPRIQFIFTTHSPQIISEVQPEQIFLLKDGSAVPAVRSYGMESTQVLRELMGDPGRPPEVEHQLQLLDDLIDRGSLDEGEAKLNEMVDLLGENYPTLMLARSRIRRSKALRDFEAHR</sequence>
<dbReference type="InterPro" id="IPR041685">
    <property type="entry name" value="AAA_GajA/Old/RecF-like"/>
</dbReference>
<dbReference type="EMBL" id="BSPG01000002">
    <property type="protein sequence ID" value="GLS42709.1"/>
    <property type="molecule type" value="Genomic_DNA"/>
</dbReference>
<evidence type="ECO:0000313" key="6">
    <source>
        <dbReference type="Proteomes" id="UP001156881"/>
    </source>
</evidence>
<gene>
    <name evidence="3" type="ORF">GCM10007884_06940</name>
    <name evidence="4" type="ORF">GGR33_003479</name>
</gene>
<dbReference type="Proteomes" id="UP000517759">
    <property type="component" value="Unassembled WGS sequence"/>
</dbReference>
<evidence type="ECO:0000313" key="4">
    <source>
        <dbReference type="EMBL" id="MBB3903965.1"/>
    </source>
</evidence>
<dbReference type="InterPro" id="IPR003959">
    <property type="entry name" value="ATPase_AAA_core"/>
</dbReference>
<reference evidence="4 5" key="3">
    <citation type="submission" date="2020-08" db="EMBL/GenBank/DDBJ databases">
        <title>Genomic Encyclopedia of Type Strains, Phase IV (KMG-IV): sequencing the most valuable type-strain genomes for metagenomic binning, comparative biology and taxonomic classification.</title>
        <authorList>
            <person name="Goeker M."/>
        </authorList>
    </citation>
    <scope>NUCLEOTIDE SEQUENCE [LARGE SCALE GENOMIC DNA]</scope>
    <source>
        <strain evidence="4 5">DSM 24105</strain>
    </source>
</reference>
<organism evidence="4 5">
    <name type="scientific">Methylobacterium brachythecii</name>
    <dbReference type="NCBI Taxonomy" id="1176177"/>
    <lineage>
        <taxon>Bacteria</taxon>
        <taxon>Pseudomonadati</taxon>
        <taxon>Pseudomonadota</taxon>
        <taxon>Alphaproteobacteria</taxon>
        <taxon>Hyphomicrobiales</taxon>
        <taxon>Methylobacteriaceae</taxon>
        <taxon>Methylobacterium</taxon>
    </lineage>
</organism>
<feature type="domain" description="Endonuclease GajA/Old nuclease/RecF-like AAA" evidence="1">
    <location>
        <begin position="1"/>
        <end position="50"/>
    </location>
</feature>
<evidence type="ECO:0000259" key="2">
    <source>
        <dbReference type="Pfam" id="PF13304"/>
    </source>
</evidence>
<dbReference type="GO" id="GO:0006302">
    <property type="term" value="P:double-strand break repair"/>
    <property type="evidence" value="ECO:0007669"/>
    <property type="project" value="TreeGrafter"/>
</dbReference>
<dbReference type="GO" id="GO:0000731">
    <property type="term" value="P:DNA synthesis involved in DNA repair"/>
    <property type="evidence" value="ECO:0007669"/>
    <property type="project" value="TreeGrafter"/>
</dbReference>
<dbReference type="RefSeq" id="WP_183507377.1">
    <property type="nucleotide sequence ID" value="NZ_BSPG01000002.1"/>
</dbReference>
<dbReference type="SUPFAM" id="SSF52540">
    <property type="entry name" value="P-loop containing nucleoside triphosphate hydrolases"/>
    <property type="match status" value="1"/>
</dbReference>
<dbReference type="AlphaFoldDB" id="A0A7W6F826"/>